<dbReference type="InterPro" id="IPR003441">
    <property type="entry name" value="NAC-dom"/>
</dbReference>
<name>A0AAD8P295_TARER</name>
<dbReference type="GO" id="GO:0005634">
    <property type="term" value="C:nucleus"/>
    <property type="evidence" value="ECO:0007669"/>
    <property type="project" value="UniProtKB-ARBA"/>
</dbReference>
<reference evidence="7" key="1">
    <citation type="journal article" date="2023" name="bioRxiv">
        <title>Improved chromosome-level genome assembly for marigold (Tagetes erecta).</title>
        <authorList>
            <person name="Jiang F."/>
            <person name="Yuan L."/>
            <person name="Wang S."/>
            <person name="Wang H."/>
            <person name="Xu D."/>
            <person name="Wang A."/>
            <person name="Fan W."/>
        </authorList>
    </citation>
    <scope>NUCLEOTIDE SEQUENCE</scope>
    <source>
        <strain evidence="7">WSJ</strain>
        <tissue evidence="7">Leaf</tissue>
    </source>
</reference>
<dbReference type="InterPro" id="IPR036093">
    <property type="entry name" value="NAC_dom_sf"/>
</dbReference>
<dbReference type="EMBL" id="JAUHHV010000003">
    <property type="protein sequence ID" value="KAK1429484.1"/>
    <property type="molecule type" value="Genomic_DNA"/>
</dbReference>
<sequence>MYPNGNRPVRQAGPGYWKATGPDKVIRDNGNNIGGRKSLVYYEGRAPNFRKTNWMMHEFVVEAQINNHMYDLNADDFDLFGDTISCGFMGKIEQVDVDESKKHI</sequence>
<evidence type="ECO:0000313" key="7">
    <source>
        <dbReference type="EMBL" id="KAK1429484.1"/>
    </source>
</evidence>
<evidence type="ECO:0000256" key="3">
    <source>
        <dbReference type="ARBA" id="ARBA00023163"/>
    </source>
</evidence>
<evidence type="ECO:0000256" key="2">
    <source>
        <dbReference type="ARBA" id="ARBA00023125"/>
    </source>
</evidence>
<comment type="caution">
    <text evidence="7">The sequence shown here is derived from an EMBL/GenBank/DDBJ whole genome shotgun (WGS) entry which is preliminary data.</text>
</comment>
<dbReference type="PANTHER" id="PTHR31744:SF92">
    <property type="entry name" value="NAC DOMAIN-CONTAINING PROTEIN 87"/>
    <property type="match status" value="1"/>
</dbReference>
<evidence type="ECO:0000313" key="8">
    <source>
        <dbReference type="Proteomes" id="UP001229421"/>
    </source>
</evidence>
<feature type="domain" description="NAC" evidence="6">
    <location>
        <begin position="1"/>
        <end position="91"/>
    </location>
</feature>
<evidence type="ECO:0000259" key="6">
    <source>
        <dbReference type="PROSITE" id="PS51005"/>
    </source>
</evidence>
<dbReference type="GO" id="GO:0003677">
    <property type="term" value="F:DNA binding"/>
    <property type="evidence" value="ECO:0007669"/>
    <property type="project" value="UniProtKB-KW"/>
</dbReference>
<keyword evidence="3" id="KW-0804">Transcription</keyword>
<dbReference type="Gene3D" id="2.170.150.80">
    <property type="entry name" value="NAC domain"/>
    <property type="match status" value="1"/>
</dbReference>
<dbReference type="PROSITE" id="PS51005">
    <property type="entry name" value="NAC"/>
    <property type="match status" value="1"/>
</dbReference>
<organism evidence="7 8">
    <name type="scientific">Tagetes erecta</name>
    <name type="common">African marigold</name>
    <dbReference type="NCBI Taxonomy" id="13708"/>
    <lineage>
        <taxon>Eukaryota</taxon>
        <taxon>Viridiplantae</taxon>
        <taxon>Streptophyta</taxon>
        <taxon>Embryophyta</taxon>
        <taxon>Tracheophyta</taxon>
        <taxon>Spermatophyta</taxon>
        <taxon>Magnoliopsida</taxon>
        <taxon>eudicotyledons</taxon>
        <taxon>Gunneridae</taxon>
        <taxon>Pentapetalae</taxon>
        <taxon>asterids</taxon>
        <taxon>campanulids</taxon>
        <taxon>Asterales</taxon>
        <taxon>Asteraceae</taxon>
        <taxon>Asteroideae</taxon>
        <taxon>Heliantheae alliance</taxon>
        <taxon>Tageteae</taxon>
        <taxon>Tagetes</taxon>
    </lineage>
</organism>
<keyword evidence="8" id="KW-1185">Reference proteome</keyword>
<gene>
    <name evidence="7" type="ORF">QVD17_11693</name>
</gene>
<accession>A0AAD8P295</accession>
<proteinExistence type="predicted"/>
<dbReference type="PANTHER" id="PTHR31744">
    <property type="entry name" value="PROTEIN CUP-SHAPED COTYLEDON 2-RELATED"/>
    <property type="match status" value="1"/>
</dbReference>
<feature type="region of interest" description="Disordered" evidence="5">
    <location>
        <begin position="1"/>
        <end position="21"/>
    </location>
</feature>
<evidence type="ECO:0000256" key="4">
    <source>
        <dbReference type="ARBA" id="ARBA00023242"/>
    </source>
</evidence>
<dbReference type="Pfam" id="PF02365">
    <property type="entry name" value="NAM"/>
    <property type="match status" value="1"/>
</dbReference>
<keyword evidence="1" id="KW-0805">Transcription regulation</keyword>
<dbReference type="GO" id="GO:0006355">
    <property type="term" value="P:regulation of DNA-templated transcription"/>
    <property type="evidence" value="ECO:0007669"/>
    <property type="project" value="InterPro"/>
</dbReference>
<dbReference type="Proteomes" id="UP001229421">
    <property type="component" value="Unassembled WGS sequence"/>
</dbReference>
<keyword evidence="4" id="KW-0539">Nucleus</keyword>
<keyword evidence="2" id="KW-0238">DNA-binding</keyword>
<dbReference type="AlphaFoldDB" id="A0AAD8P295"/>
<dbReference type="SUPFAM" id="SSF101941">
    <property type="entry name" value="NAC domain"/>
    <property type="match status" value="1"/>
</dbReference>
<evidence type="ECO:0000256" key="1">
    <source>
        <dbReference type="ARBA" id="ARBA00023015"/>
    </source>
</evidence>
<protein>
    <recommendedName>
        <fullName evidence="6">NAC domain-containing protein</fullName>
    </recommendedName>
</protein>
<evidence type="ECO:0000256" key="5">
    <source>
        <dbReference type="SAM" id="MobiDB-lite"/>
    </source>
</evidence>